<feature type="transmembrane region" description="Helical" evidence="8">
    <location>
        <begin position="104"/>
        <end position="130"/>
    </location>
</feature>
<keyword evidence="4 8" id="KW-1133">Transmembrane helix</keyword>
<evidence type="ECO:0000256" key="4">
    <source>
        <dbReference type="ARBA" id="ARBA00022989"/>
    </source>
</evidence>
<feature type="transmembrane region" description="Helical" evidence="8">
    <location>
        <begin position="172"/>
        <end position="191"/>
    </location>
</feature>
<evidence type="ECO:0000256" key="1">
    <source>
        <dbReference type="ARBA" id="ARBA00004141"/>
    </source>
</evidence>
<feature type="transmembrane region" description="Helical" evidence="8">
    <location>
        <begin position="300"/>
        <end position="321"/>
    </location>
</feature>
<keyword evidence="2" id="KW-0813">Transport</keyword>
<evidence type="ECO:0000313" key="10">
    <source>
        <dbReference type="EMBL" id="KAH6871615.1"/>
    </source>
</evidence>
<dbReference type="GO" id="GO:0022857">
    <property type="term" value="F:transmembrane transporter activity"/>
    <property type="evidence" value="ECO:0007669"/>
    <property type="project" value="InterPro"/>
</dbReference>
<feature type="compositionally biased region" description="Polar residues" evidence="7">
    <location>
        <begin position="1"/>
        <end position="10"/>
    </location>
</feature>
<dbReference type="FunFam" id="1.20.1720.10:FF:000012">
    <property type="entry name" value="MFS toxin efflux pump (AflT)"/>
    <property type="match status" value="1"/>
</dbReference>
<keyword evidence="6" id="KW-0325">Glycoprotein</keyword>
<dbReference type="PANTHER" id="PTHR23501:SF199">
    <property type="entry name" value="MFS EFFLUX TRANSPORTER INPD-RELATED"/>
    <property type="match status" value="1"/>
</dbReference>
<evidence type="ECO:0000256" key="6">
    <source>
        <dbReference type="ARBA" id="ARBA00023180"/>
    </source>
</evidence>
<evidence type="ECO:0000256" key="2">
    <source>
        <dbReference type="ARBA" id="ARBA00022448"/>
    </source>
</evidence>
<evidence type="ECO:0000256" key="5">
    <source>
        <dbReference type="ARBA" id="ARBA00023136"/>
    </source>
</evidence>
<dbReference type="InterPro" id="IPR011701">
    <property type="entry name" value="MFS"/>
</dbReference>
<feature type="transmembrane region" description="Helical" evidence="8">
    <location>
        <begin position="437"/>
        <end position="458"/>
    </location>
</feature>
<dbReference type="InterPro" id="IPR020846">
    <property type="entry name" value="MFS_dom"/>
</dbReference>
<dbReference type="CDD" id="cd17502">
    <property type="entry name" value="MFS_Azr1_MDR_like"/>
    <property type="match status" value="1"/>
</dbReference>
<dbReference type="InterPro" id="IPR036259">
    <property type="entry name" value="MFS_trans_sf"/>
</dbReference>
<keyword evidence="3 8" id="KW-0812">Transmembrane</keyword>
<dbReference type="FunFam" id="1.20.1250.20:FF:000196">
    <property type="entry name" value="MFS toxin efflux pump (AflT)"/>
    <property type="match status" value="1"/>
</dbReference>
<evidence type="ECO:0000256" key="7">
    <source>
        <dbReference type="SAM" id="MobiDB-lite"/>
    </source>
</evidence>
<dbReference type="EMBL" id="JAGPYM010000052">
    <property type="protein sequence ID" value="KAH6871615.1"/>
    <property type="molecule type" value="Genomic_DNA"/>
</dbReference>
<feature type="transmembrane region" description="Helical" evidence="8">
    <location>
        <begin position="574"/>
        <end position="593"/>
    </location>
</feature>
<feature type="transmembrane region" description="Helical" evidence="8">
    <location>
        <begin position="374"/>
        <end position="395"/>
    </location>
</feature>
<feature type="domain" description="Major facilitator superfamily (MFS) profile" evidence="9">
    <location>
        <begin position="107"/>
        <end position="596"/>
    </location>
</feature>
<comment type="caution">
    <text evidence="10">The sequence shown here is derived from an EMBL/GenBank/DDBJ whole genome shotgun (WGS) entry which is preliminary data.</text>
</comment>
<gene>
    <name evidence="10" type="ORF">B0T10DRAFT_417192</name>
</gene>
<feature type="transmembrane region" description="Helical" evidence="8">
    <location>
        <begin position="497"/>
        <end position="517"/>
    </location>
</feature>
<feature type="transmembrane region" description="Helical" evidence="8">
    <location>
        <begin position="407"/>
        <end position="430"/>
    </location>
</feature>
<protein>
    <submittedName>
        <fullName evidence="10">MFS transporter</fullName>
    </submittedName>
</protein>
<keyword evidence="11" id="KW-1185">Reference proteome</keyword>
<dbReference type="Proteomes" id="UP000777438">
    <property type="component" value="Unassembled WGS sequence"/>
</dbReference>
<accession>A0A9P8VTM6</accession>
<proteinExistence type="predicted"/>
<dbReference type="Gene3D" id="1.20.1250.20">
    <property type="entry name" value="MFS general substrate transporter like domains"/>
    <property type="match status" value="1"/>
</dbReference>
<feature type="compositionally biased region" description="Polar residues" evidence="7">
    <location>
        <begin position="60"/>
        <end position="76"/>
    </location>
</feature>
<evidence type="ECO:0000256" key="8">
    <source>
        <dbReference type="SAM" id="Phobius"/>
    </source>
</evidence>
<reference evidence="10 11" key="1">
    <citation type="journal article" date="2021" name="Nat. Commun.">
        <title>Genetic determinants of endophytism in the Arabidopsis root mycobiome.</title>
        <authorList>
            <person name="Mesny F."/>
            <person name="Miyauchi S."/>
            <person name="Thiergart T."/>
            <person name="Pickel B."/>
            <person name="Atanasova L."/>
            <person name="Karlsson M."/>
            <person name="Huettel B."/>
            <person name="Barry K.W."/>
            <person name="Haridas S."/>
            <person name="Chen C."/>
            <person name="Bauer D."/>
            <person name="Andreopoulos W."/>
            <person name="Pangilinan J."/>
            <person name="LaButti K."/>
            <person name="Riley R."/>
            <person name="Lipzen A."/>
            <person name="Clum A."/>
            <person name="Drula E."/>
            <person name="Henrissat B."/>
            <person name="Kohler A."/>
            <person name="Grigoriev I.V."/>
            <person name="Martin F.M."/>
            <person name="Hacquard S."/>
        </authorList>
    </citation>
    <scope>NUCLEOTIDE SEQUENCE [LARGE SCALE GENOMIC DNA]</scope>
    <source>
        <strain evidence="10 11">MPI-CAGE-CH-0241</strain>
    </source>
</reference>
<name>A0A9P8VTM6_9HYPO</name>
<evidence type="ECO:0000256" key="3">
    <source>
        <dbReference type="ARBA" id="ARBA00022692"/>
    </source>
</evidence>
<dbReference type="PANTHER" id="PTHR23501">
    <property type="entry name" value="MAJOR FACILITATOR SUPERFAMILY"/>
    <property type="match status" value="1"/>
</dbReference>
<feature type="transmembrane region" description="Helical" evidence="8">
    <location>
        <begin position="229"/>
        <end position="248"/>
    </location>
</feature>
<dbReference type="SUPFAM" id="SSF103473">
    <property type="entry name" value="MFS general substrate transporter"/>
    <property type="match status" value="1"/>
</dbReference>
<keyword evidence="5 8" id="KW-0472">Membrane</keyword>
<dbReference type="OrthoDB" id="10021397at2759"/>
<dbReference type="Pfam" id="PF07690">
    <property type="entry name" value="MFS_1"/>
    <property type="match status" value="1"/>
</dbReference>
<comment type="subcellular location">
    <subcellularLocation>
        <location evidence="1">Membrane</location>
        <topology evidence="1">Multi-pass membrane protein</topology>
    </subcellularLocation>
</comment>
<sequence length="606" mass="63723">MLDESALTSTKPEDTKLPLSLHSKTKTDGGSSSSQSSRAGDHQDDEKATPSVHSKAESPKTANDSAPNKSGGTEANTADDPTLADPEQPEPEAEENYYLTGWRLVIMAIAPCLTMFAVCLDNTIISPAIPTITADYKTISDIGWYGSSYLLTAASTQILYGKVYVLYSAKWVSLIALVLFELGSLVCAVAPTSVALIIGRAIAGLGAAGLLSGAVIVAGAVVPLSKRPILVGLVSALNGVASIAGPLLGGVFTEHATWRWCFYVNLPIGGLAAVILVFFFNPKMKTAAKGLTLKQQLMQLDLEGTLVFIPSVLCLLLALQWGGSKWPWENGRIVGLFVTFGVLAIGYVVVQVLKRENATLPPRLMKDRNIGTCLVSLACISGAFYTIVYYLPIWFQVIKEASALRSGIMTLPMLISMIVMSVVGGGLVTVLGYYSPFLSVGCVMISVGAGLMSTFSSSTGSDKWIGYQILFGAGLGFAVQQPIIAMQASLPKDDVPVGNAIMFFAQTLGGSCFLTGAQNIFDGQLVKGVAALNIPGLNATSIGGTGATQIRNLVPDDQIPAFLAAYNDAIVQTFYLATGCAAVATLVSFFVPWNSVKGKDLMPGAG</sequence>
<feature type="transmembrane region" description="Helical" evidence="8">
    <location>
        <begin position="260"/>
        <end position="280"/>
    </location>
</feature>
<feature type="compositionally biased region" description="Basic and acidic residues" evidence="7">
    <location>
        <begin position="39"/>
        <end position="58"/>
    </location>
</feature>
<feature type="transmembrane region" description="Helical" evidence="8">
    <location>
        <begin position="197"/>
        <end position="222"/>
    </location>
</feature>
<feature type="transmembrane region" description="Helical" evidence="8">
    <location>
        <begin position="142"/>
        <end position="160"/>
    </location>
</feature>
<feature type="transmembrane region" description="Helical" evidence="8">
    <location>
        <begin position="333"/>
        <end position="353"/>
    </location>
</feature>
<organism evidence="10 11">
    <name type="scientific">Thelonectria olida</name>
    <dbReference type="NCBI Taxonomy" id="1576542"/>
    <lineage>
        <taxon>Eukaryota</taxon>
        <taxon>Fungi</taxon>
        <taxon>Dikarya</taxon>
        <taxon>Ascomycota</taxon>
        <taxon>Pezizomycotina</taxon>
        <taxon>Sordariomycetes</taxon>
        <taxon>Hypocreomycetidae</taxon>
        <taxon>Hypocreales</taxon>
        <taxon>Nectriaceae</taxon>
        <taxon>Thelonectria</taxon>
    </lineage>
</organism>
<dbReference type="GO" id="GO:0005886">
    <property type="term" value="C:plasma membrane"/>
    <property type="evidence" value="ECO:0007669"/>
    <property type="project" value="TreeGrafter"/>
</dbReference>
<evidence type="ECO:0000313" key="11">
    <source>
        <dbReference type="Proteomes" id="UP000777438"/>
    </source>
</evidence>
<dbReference type="PROSITE" id="PS50850">
    <property type="entry name" value="MFS"/>
    <property type="match status" value="1"/>
</dbReference>
<dbReference type="AlphaFoldDB" id="A0A9P8VTM6"/>
<feature type="transmembrane region" description="Helical" evidence="8">
    <location>
        <begin position="464"/>
        <end position="485"/>
    </location>
</feature>
<dbReference type="Gene3D" id="1.20.1720.10">
    <property type="entry name" value="Multidrug resistance protein D"/>
    <property type="match status" value="1"/>
</dbReference>
<evidence type="ECO:0000259" key="9">
    <source>
        <dbReference type="PROSITE" id="PS50850"/>
    </source>
</evidence>
<feature type="region of interest" description="Disordered" evidence="7">
    <location>
        <begin position="1"/>
        <end position="92"/>
    </location>
</feature>